<evidence type="ECO:0000256" key="1">
    <source>
        <dbReference type="SAM" id="MobiDB-lite"/>
    </source>
</evidence>
<dbReference type="InterPro" id="IPR002018">
    <property type="entry name" value="CarbesteraseB"/>
</dbReference>
<dbReference type="VEuPathDB" id="FungiDB:SI65_06922"/>
<evidence type="ECO:0000259" key="2">
    <source>
        <dbReference type="Pfam" id="PF00135"/>
    </source>
</evidence>
<organism evidence="3 4">
    <name type="scientific">Aspergillus cristatus</name>
    <name type="common">Chinese Fuzhuan brick tea-fermentation fungus</name>
    <name type="synonym">Eurotium cristatum</name>
    <dbReference type="NCBI Taxonomy" id="573508"/>
    <lineage>
        <taxon>Eukaryota</taxon>
        <taxon>Fungi</taxon>
        <taxon>Dikarya</taxon>
        <taxon>Ascomycota</taxon>
        <taxon>Pezizomycotina</taxon>
        <taxon>Eurotiomycetes</taxon>
        <taxon>Eurotiomycetidae</taxon>
        <taxon>Eurotiales</taxon>
        <taxon>Aspergillaceae</taxon>
        <taxon>Aspergillus</taxon>
        <taxon>Aspergillus subgen. Aspergillus</taxon>
    </lineage>
</organism>
<feature type="domain" description="Carboxylesterase type B" evidence="2">
    <location>
        <begin position="273"/>
        <end position="402"/>
    </location>
</feature>
<proteinExistence type="predicted"/>
<dbReference type="Gene3D" id="3.40.50.1820">
    <property type="entry name" value="alpha/beta hydrolase"/>
    <property type="match status" value="2"/>
</dbReference>
<feature type="compositionally biased region" description="Polar residues" evidence="1">
    <location>
        <begin position="7"/>
        <end position="23"/>
    </location>
</feature>
<name>A0A1E3B8H6_ASPCR</name>
<dbReference type="OrthoDB" id="3200163at2759"/>
<dbReference type="AlphaFoldDB" id="A0A1E3B8H6"/>
<dbReference type="SUPFAM" id="SSF53474">
    <property type="entry name" value="alpha/beta-Hydrolases"/>
    <property type="match status" value="1"/>
</dbReference>
<dbReference type="PANTHER" id="PTHR43142">
    <property type="entry name" value="CARBOXYLIC ESTER HYDROLASE"/>
    <property type="match status" value="1"/>
</dbReference>
<evidence type="ECO:0000313" key="3">
    <source>
        <dbReference type="EMBL" id="ODM17247.1"/>
    </source>
</evidence>
<comment type="caution">
    <text evidence="3">The sequence shown here is derived from an EMBL/GenBank/DDBJ whole genome shotgun (WGS) entry which is preliminary data.</text>
</comment>
<protein>
    <recommendedName>
        <fullName evidence="2">Carboxylesterase type B domain-containing protein</fullName>
    </recommendedName>
</protein>
<reference evidence="3 4" key="1">
    <citation type="journal article" date="2016" name="BMC Genomics">
        <title>Comparative genomic and transcriptomic analyses of the Fuzhuan brick tea-fermentation fungus Aspergillus cristatus.</title>
        <authorList>
            <person name="Ge Y."/>
            <person name="Wang Y."/>
            <person name="Liu Y."/>
            <person name="Tan Y."/>
            <person name="Ren X."/>
            <person name="Zhang X."/>
            <person name="Hyde K.D."/>
            <person name="Liu Y."/>
            <person name="Liu Z."/>
        </authorList>
    </citation>
    <scope>NUCLEOTIDE SEQUENCE [LARGE SCALE GENOMIC DNA]</scope>
    <source>
        <strain evidence="3 4">GZAAS20.1005</strain>
    </source>
</reference>
<keyword evidence="4" id="KW-1185">Reference proteome</keyword>
<feature type="domain" description="Carboxylesterase type B" evidence="2">
    <location>
        <begin position="16"/>
        <end position="201"/>
    </location>
</feature>
<dbReference type="PANTHER" id="PTHR43142:SF5">
    <property type="entry name" value="CARBOXYLIC ESTER HYDROLASE"/>
    <property type="match status" value="1"/>
</dbReference>
<dbReference type="EMBL" id="JXNT01000008">
    <property type="protein sequence ID" value="ODM17247.1"/>
    <property type="molecule type" value="Genomic_DNA"/>
</dbReference>
<dbReference type="STRING" id="573508.A0A1E3B8H6"/>
<dbReference type="Pfam" id="PF00135">
    <property type="entry name" value="COesterase"/>
    <property type="match status" value="2"/>
</dbReference>
<gene>
    <name evidence="3" type="ORF">SI65_06922</name>
</gene>
<dbReference type="InterPro" id="IPR029058">
    <property type="entry name" value="AB_hydrolase_fold"/>
</dbReference>
<sequence length="454" mass="51011">MALPQIHQDSLKTTFTGTSQSDNGTTVHSFRGIQYATIPARFERSQPIQKFNEAAVDATRYGPRCPQMKIDVRHLLRIPEDVEIPEEEEDEFKCLNLEITCPPLDQTKGPFPVLIWIHGGSQVVTFCSAASGICDPTKLVADSIKYQKPVVFVSINYRLNIFAFGDGKEKNLALKDQRLGIEWVRKNISSFGGDPNNITLAESKVQELGQPSLREATVPVLIQALGECNVNSMFLQEDSELQDWESRPEHVEELMIGDTEYESVIWRNGVETHDASTINAAFEQNSEWGPQLRKMYQVVPTRPTASKLGALDIINDALYAMPVEVISEKLQANQKTVYKYVVDQHNPWQLSSRSHHAVDLLFLFGTMDFSHNPGAEGVGQDMRRRWVSFVNGDAPWSEQKRYAYGPFGVCGEIDEGQFAGRRRTRHIRALREAGKEAFLPIVFALAAGKISLLN</sequence>
<accession>A0A1E3B8H6</accession>
<feature type="region of interest" description="Disordered" evidence="1">
    <location>
        <begin position="1"/>
        <end position="23"/>
    </location>
</feature>
<dbReference type="Proteomes" id="UP000094569">
    <property type="component" value="Unassembled WGS sequence"/>
</dbReference>
<evidence type="ECO:0000313" key="4">
    <source>
        <dbReference type="Proteomes" id="UP000094569"/>
    </source>
</evidence>